<name>A0AAC9RUN3_9STAP</name>
<sequence>MPKRNDPPQQARNDLLQTMMRDCYEMIHPFIPNHLKVIIKIELTYVFYINFTLYQNIIQK</sequence>
<dbReference type="EMBL" id="CP020773">
    <property type="protein sequence ID" value="ARJ51275.1"/>
    <property type="molecule type" value="Genomic_DNA"/>
</dbReference>
<protein>
    <submittedName>
        <fullName evidence="1">Uncharacterized protein</fullName>
    </submittedName>
</protein>
<proteinExistence type="predicted"/>
<accession>A0AAC9RUN3</accession>
<dbReference type="AlphaFoldDB" id="A0AAC9RUN3"/>
<evidence type="ECO:0000313" key="2">
    <source>
        <dbReference type="Proteomes" id="UP000242864"/>
    </source>
</evidence>
<organism evidence="1 2">
    <name type="scientific">Staphylococcus lutrae</name>
    <dbReference type="NCBI Taxonomy" id="155085"/>
    <lineage>
        <taxon>Bacteria</taxon>
        <taxon>Bacillati</taxon>
        <taxon>Bacillota</taxon>
        <taxon>Bacilli</taxon>
        <taxon>Bacillales</taxon>
        <taxon>Staphylococcaceae</taxon>
        <taxon>Staphylococcus</taxon>
    </lineage>
</organism>
<gene>
    <name evidence="1" type="ORF">B5P37_08105</name>
</gene>
<keyword evidence="2" id="KW-1185">Reference proteome</keyword>
<dbReference type="Proteomes" id="UP000242864">
    <property type="component" value="Chromosome"/>
</dbReference>
<evidence type="ECO:0000313" key="1">
    <source>
        <dbReference type="EMBL" id="ARJ51275.1"/>
    </source>
</evidence>
<reference evidence="1 2" key="1">
    <citation type="submission" date="2017-04" db="EMBL/GenBank/DDBJ databases">
        <authorList>
            <person name="Veseli I.A."/>
            <person name="Tang C."/>
            <person name="Pombert J.-F."/>
        </authorList>
    </citation>
    <scope>NUCLEOTIDE SEQUENCE [LARGE SCALE GENOMIC DNA]</scope>
    <source>
        <strain evidence="1 2">ATCC 700373</strain>
    </source>
</reference>
<dbReference type="KEGG" id="slz:B5P37_08105"/>